<feature type="compositionally biased region" description="Basic and acidic residues" evidence="1">
    <location>
        <begin position="1"/>
        <end position="19"/>
    </location>
</feature>
<reference evidence="2 3" key="1">
    <citation type="submission" date="2024-05" db="EMBL/GenBank/DDBJ databases">
        <title>A high-quality chromosomal-level genome assembly of Topmouth culter (Culter alburnus).</title>
        <authorList>
            <person name="Zhao H."/>
        </authorList>
    </citation>
    <scope>NUCLEOTIDE SEQUENCE [LARGE SCALE GENOMIC DNA]</scope>
    <source>
        <strain evidence="2">CATC2023</strain>
        <tissue evidence="2">Muscle</tissue>
    </source>
</reference>
<evidence type="ECO:0000256" key="1">
    <source>
        <dbReference type="SAM" id="MobiDB-lite"/>
    </source>
</evidence>
<name>A0AAW2ARN2_CULAL</name>
<dbReference type="EMBL" id="JAWDJR010000004">
    <property type="protein sequence ID" value="KAK9976416.1"/>
    <property type="molecule type" value="Genomic_DNA"/>
</dbReference>
<organism evidence="2 3">
    <name type="scientific">Culter alburnus</name>
    <name type="common">Topmouth culter</name>
    <dbReference type="NCBI Taxonomy" id="194366"/>
    <lineage>
        <taxon>Eukaryota</taxon>
        <taxon>Metazoa</taxon>
        <taxon>Chordata</taxon>
        <taxon>Craniata</taxon>
        <taxon>Vertebrata</taxon>
        <taxon>Euteleostomi</taxon>
        <taxon>Actinopterygii</taxon>
        <taxon>Neopterygii</taxon>
        <taxon>Teleostei</taxon>
        <taxon>Ostariophysi</taxon>
        <taxon>Cypriniformes</taxon>
        <taxon>Xenocyprididae</taxon>
        <taxon>Xenocypridinae</taxon>
        <taxon>Culter</taxon>
    </lineage>
</organism>
<dbReference type="Proteomes" id="UP001479290">
    <property type="component" value="Unassembled WGS sequence"/>
</dbReference>
<feature type="region of interest" description="Disordered" evidence="1">
    <location>
        <begin position="1"/>
        <end position="23"/>
    </location>
</feature>
<proteinExistence type="predicted"/>
<gene>
    <name evidence="2" type="ORF">ABG768_021621</name>
</gene>
<evidence type="ECO:0000313" key="3">
    <source>
        <dbReference type="Proteomes" id="UP001479290"/>
    </source>
</evidence>
<accession>A0AAW2ARN2</accession>
<protein>
    <submittedName>
        <fullName evidence="2">Uncharacterized protein</fullName>
    </submittedName>
</protein>
<dbReference type="AlphaFoldDB" id="A0AAW2ARN2"/>
<keyword evidence="3" id="KW-1185">Reference proteome</keyword>
<comment type="caution">
    <text evidence="2">The sequence shown here is derived from an EMBL/GenBank/DDBJ whole genome shotgun (WGS) entry which is preliminary data.</text>
</comment>
<sequence length="97" mass="11075">MGLRDLLEEPNSKPNDLKPENIPCQHSKVRNFSLMNNISTDKRAVLLVSNISNLMMINTNGPPTSKFDPRKYTRTWLNSHRAASPVLDKDKSVWNIL</sequence>
<evidence type="ECO:0000313" key="2">
    <source>
        <dbReference type="EMBL" id="KAK9976416.1"/>
    </source>
</evidence>